<sequence>MNPRCPVNNKLEMPTFLASTLGSIGLLRISDGPVYQLIVFACPTGTMATYVRAEVAVLNEGRVARITACLRPDREWQYWLSVKHL</sequence>
<accession>A0A061EKW0</accession>
<organism evidence="1 2">
    <name type="scientific">Theobroma cacao</name>
    <name type="common">Cacao</name>
    <name type="synonym">Cocoa</name>
    <dbReference type="NCBI Taxonomy" id="3641"/>
    <lineage>
        <taxon>Eukaryota</taxon>
        <taxon>Viridiplantae</taxon>
        <taxon>Streptophyta</taxon>
        <taxon>Embryophyta</taxon>
        <taxon>Tracheophyta</taxon>
        <taxon>Spermatophyta</taxon>
        <taxon>Magnoliopsida</taxon>
        <taxon>eudicotyledons</taxon>
        <taxon>Gunneridae</taxon>
        <taxon>Pentapetalae</taxon>
        <taxon>rosids</taxon>
        <taxon>malvids</taxon>
        <taxon>Malvales</taxon>
        <taxon>Malvaceae</taxon>
        <taxon>Byttnerioideae</taxon>
        <taxon>Theobroma</taxon>
    </lineage>
</organism>
<dbReference type="AlphaFoldDB" id="A0A061EKW0"/>
<dbReference type="InParanoid" id="A0A061EKW0"/>
<dbReference type="HOGENOM" id="CLU_2517145_0_0_1"/>
<protein>
    <submittedName>
        <fullName evidence="1">Uncharacterized protein</fullName>
    </submittedName>
</protein>
<reference evidence="1 2" key="1">
    <citation type="journal article" date="2013" name="Genome Biol.">
        <title>The genome sequence of the most widely cultivated cacao type and its use to identify candidate genes regulating pod color.</title>
        <authorList>
            <person name="Motamayor J.C."/>
            <person name="Mockaitis K."/>
            <person name="Schmutz J."/>
            <person name="Haiminen N."/>
            <person name="Iii D.L."/>
            <person name="Cornejo O."/>
            <person name="Findley S.D."/>
            <person name="Zheng P."/>
            <person name="Utro F."/>
            <person name="Royaert S."/>
            <person name="Saski C."/>
            <person name="Jenkins J."/>
            <person name="Podicheti R."/>
            <person name="Zhao M."/>
            <person name="Scheffler B.E."/>
            <person name="Stack J.C."/>
            <person name="Feltus F.A."/>
            <person name="Mustiga G.M."/>
            <person name="Amores F."/>
            <person name="Phillips W."/>
            <person name="Marelli J.P."/>
            <person name="May G.D."/>
            <person name="Shapiro H."/>
            <person name="Ma J."/>
            <person name="Bustamante C.D."/>
            <person name="Schnell R.J."/>
            <person name="Main D."/>
            <person name="Gilbert D."/>
            <person name="Parida L."/>
            <person name="Kuhn D.N."/>
        </authorList>
    </citation>
    <scope>NUCLEOTIDE SEQUENCE [LARGE SCALE GENOMIC DNA]</scope>
    <source>
        <strain evidence="2">cv. Matina 1-6</strain>
    </source>
</reference>
<proteinExistence type="predicted"/>
<dbReference type="Gramene" id="EOY05293">
    <property type="protein sequence ID" value="EOY05293"/>
    <property type="gene ID" value="TCM_020327"/>
</dbReference>
<gene>
    <name evidence="1" type="ORF">TCM_020327</name>
</gene>
<name>A0A061EKW0_THECC</name>
<evidence type="ECO:0000313" key="2">
    <source>
        <dbReference type="Proteomes" id="UP000026915"/>
    </source>
</evidence>
<dbReference type="Proteomes" id="UP000026915">
    <property type="component" value="Chromosome 4"/>
</dbReference>
<keyword evidence="2" id="KW-1185">Reference proteome</keyword>
<evidence type="ECO:0000313" key="1">
    <source>
        <dbReference type="EMBL" id="EOY05293.1"/>
    </source>
</evidence>
<dbReference type="EMBL" id="CM001882">
    <property type="protein sequence ID" value="EOY05293.1"/>
    <property type="molecule type" value="Genomic_DNA"/>
</dbReference>